<protein>
    <submittedName>
        <fullName evidence="1">Uncharacterized protein</fullName>
    </submittedName>
</protein>
<evidence type="ECO:0000313" key="1">
    <source>
        <dbReference type="EMBL" id="MCW1886827.1"/>
    </source>
</evidence>
<dbReference type="InterPro" id="IPR015943">
    <property type="entry name" value="WD40/YVTN_repeat-like_dom_sf"/>
</dbReference>
<dbReference type="RefSeq" id="WP_264502780.1">
    <property type="nucleotide sequence ID" value="NZ_JAPDDS010000012.1"/>
</dbReference>
<reference evidence="1 2" key="1">
    <citation type="submission" date="2022-10" db="EMBL/GenBank/DDBJ databases">
        <title>Luteolibacter flavescens strain MCCC 1K03193, whole genome shotgun sequencing project.</title>
        <authorList>
            <person name="Zhao G."/>
            <person name="Shen L."/>
        </authorList>
    </citation>
    <scope>NUCLEOTIDE SEQUENCE [LARGE SCALE GENOMIC DNA]</scope>
    <source>
        <strain evidence="1 2">MCCC 1K03193</strain>
    </source>
</reference>
<keyword evidence="2" id="KW-1185">Reference proteome</keyword>
<comment type="caution">
    <text evidence="1">The sequence shown here is derived from an EMBL/GenBank/DDBJ whole genome shotgun (WGS) entry which is preliminary data.</text>
</comment>
<gene>
    <name evidence="1" type="ORF">OKA04_18955</name>
</gene>
<sequence>MEAASDELLKEIEDEGCWDGVRGTPGVRSSETGLSFSHKEVPISGSTDAWIDVQPDPVAPGFWWILLLTGSVGRFSADSGELVTILEPGDLGFPMSPAISVRVSPDGGFVAIFESHGRMGRVFDLRTQACTTSLDRGNYRPETSHFPITFFRSPIDGRTLLVSATAWCRLDIFDPSNGEVLTTREFEKTTGGKARPHGLDYFHGGLSISPDNRWIADGGWAWHPAGIIRTWSIERWLGENPWESEDGASVRNLAQRDYFWDGPSCWIDRTTLAVWGWGNDDEWLLPGVCLFDIATGQELGWFPGPSGRKPRWPRAKDWPSLFFDELLFSTDGENGMSVWDVGDGCQLLEDPGLNPIGYHSGSKEFLTLIGERVRLSRLTK</sequence>
<organism evidence="1 2">
    <name type="scientific">Luteolibacter flavescens</name>
    <dbReference type="NCBI Taxonomy" id="1859460"/>
    <lineage>
        <taxon>Bacteria</taxon>
        <taxon>Pseudomonadati</taxon>
        <taxon>Verrucomicrobiota</taxon>
        <taxon>Verrucomicrobiia</taxon>
        <taxon>Verrucomicrobiales</taxon>
        <taxon>Verrucomicrobiaceae</taxon>
        <taxon>Luteolibacter</taxon>
    </lineage>
</organism>
<proteinExistence type="predicted"/>
<dbReference type="Proteomes" id="UP001207930">
    <property type="component" value="Unassembled WGS sequence"/>
</dbReference>
<accession>A0ABT3FTD5</accession>
<name>A0ABT3FTD5_9BACT</name>
<dbReference type="Gene3D" id="2.130.10.10">
    <property type="entry name" value="YVTN repeat-like/Quinoprotein amine dehydrogenase"/>
    <property type="match status" value="1"/>
</dbReference>
<dbReference type="SUPFAM" id="SSF75011">
    <property type="entry name" value="3-carboxy-cis,cis-mucoante lactonizing enzyme"/>
    <property type="match status" value="1"/>
</dbReference>
<evidence type="ECO:0000313" key="2">
    <source>
        <dbReference type="Proteomes" id="UP001207930"/>
    </source>
</evidence>
<dbReference type="EMBL" id="JAPDDS010000012">
    <property type="protein sequence ID" value="MCW1886827.1"/>
    <property type="molecule type" value="Genomic_DNA"/>
</dbReference>